<organism evidence="2 3">
    <name type="scientific">Clytia hemisphaerica</name>
    <dbReference type="NCBI Taxonomy" id="252671"/>
    <lineage>
        <taxon>Eukaryota</taxon>
        <taxon>Metazoa</taxon>
        <taxon>Cnidaria</taxon>
        <taxon>Hydrozoa</taxon>
        <taxon>Hydroidolina</taxon>
        <taxon>Leptothecata</taxon>
        <taxon>Obeliida</taxon>
        <taxon>Clytiidae</taxon>
        <taxon>Clytia</taxon>
    </lineage>
</organism>
<name>A0A7M5WIV0_9CNID</name>
<feature type="region of interest" description="Disordered" evidence="1">
    <location>
        <begin position="97"/>
        <end position="116"/>
    </location>
</feature>
<dbReference type="EnsemblMetazoa" id="CLYHEMT002725.1">
    <property type="protein sequence ID" value="CLYHEMP002725.1"/>
    <property type="gene ID" value="CLYHEMG002725"/>
</dbReference>
<evidence type="ECO:0000256" key="1">
    <source>
        <dbReference type="SAM" id="MobiDB-lite"/>
    </source>
</evidence>
<dbReference type="Proteomes" id="UP000594262">
    <property type="component" value="Unplaced"/>
</dbReference>
<protein>
    <submittedName>
        <fullName evidence="2">Uncharacterized protein</fullName>
    </submittedName>
</protein>
<feature type="region of interest" description="Disordered" evidence="1">
    <location>
        <begin position="289"/>
        <end position="360"/>
    </location>
</feature>
<proteinExistence type="predicted"/>
<feature type="compositionally biased region" description="Basic and acidic residues" evidence="1">
    <location>
        <begin position="327"/>
        <end position="337"/>
    </location>
</feature>
<feature type="compositionally biased region" description="Polar residues" evidence="1">
    <location>
        <begin position="97"/>
        <end position="107"/>
    </location>
</feature>
<keyword evidence="3" id="KW-1185">Reference proteome</keyword>
<feature type="compositionally biased region" description="Polar residues" evidence="1">
    <location>
        <begin position="250"/>
        <end position="271"/>
    </location>
</feature>
<feature type="region of interest" description="Disordered" evidence="1">
    <location>
        <begin position="1"/>
        <end position="44"/>
    </location>
</feature>
<evidence type="ECO:0000313" key="2">
    <source>
        <dbReference type="EnsemblMetazoa" id="CLYHEMP002725.1"/>
    </source>
</evidence>
<dbReference type="GeneID" id="136817973"/>
<feature type="region of interest" description="Disordered" evidence="1">
    <location>
        <begin position="172"/>
        <end position="220"/>
    </location>
</feature>
<feature type="compositionally biased region" description="Basic and acidic residues" evidence="1">
    <location>
        <begin position="192"/>
        <end position="210"/>
    </location>
</feature>
<dbReference type="AlphaFoldDB" id="A0A7M5WIV0"/>
<feature type="compositionally biased region" description="Basic and acidic residues" evidence="1">
    <location>
        <begin position="349"/>
        <end position="360"/>
    </location>
</feature>
<accession>A0A7M5WIV0</accession>
<feature type="region of interest" description="Disordered" evidence="1">
    <location>
        <begin position="235"/>
        <end position="272"/>
    </location>
</feature>
<reference evidence="2" key="1">
    <citation type="submission" date="2021-01" db="UniProtKB">
        <authorList>
            <consortium name="EnsemblMetazoa"/>
        </authorList>
    </citation>
    <scope>IDENTIFICATION</scope>
</reference>
<feature type="compositionally biased region" description="Low complexity" evidence="1">
    <location>
        <begin position="21"/>
        <end position="38"/>
    </location>
</feature>
<evidence type="ECO:0000313" key="3">
    <source>
        <dbReference type="Proteomes" id="UP000594262"/>
    </source>
</evidence>
<sequence length="360" mass="39990">MHSPHQGICGQTSSWRLVPLKNSSNSKTNTNTPKATSSHNYNAKLPACTSRNREGTLLEGENITMNKIEEFLETREHIDKTEFDMVVRNLLEETSDVGSSGRIQTPKSSNTSSINSNCSFPKFNSSGSHHQNNRMVHTENRFVAAPYHPEQSKFYGKNRFFEPAAYVHLPNVSSKTSNSKKGPENRVLQNLKAEDRRDSSFSSVESEKKGQATASTHEFVENEIIGTDFLMETFNNSQSGESESHAKIKSPSTNLNNPPSKTSSTNLQPSSVKGLPPLGSCSLVTRTNIGQSQQKRHSLPSTEIVESLEGHSSAGSKRRHSLQEPACPHETRTEDCRRGKRPPSRGGRIIKDWLQRKTSL</sequence>
<dbReference type="RefSeq" id="XP_066930427.1">
    <property type="nucleotide sequence ID" value="XM_067074326.1"/>
</dbReference>